<dbReference type="InterPro" id="IPR001680">
    <property type="entry name" value="WD40_rpt"/>
</dbReference>
<keyword evidence="4" id="KW-1185">Reference proteome</keyword>
<evidence type="ECO:0000313" key="4">
    <source>
        <dbReference type="Proteomes" id="UP001648503"/>
    </source>
</evidence>
<comment type="caution">
    <text evidence="3">The sequence shown here is derived from an EMBL/GenBank/DDBJ whole genome shotgun (WGS) entry which is preliminary data.</text>
</comment>
<feature type="repeat" description="WD" evidence="1">
    <location>
        <begin position="845"/>
        <end position="879"/>
    </location>
</feature>
<dbReference type="EMBL" id="JAFCIX010000376">
    <property type="protein sequence ID" value="KAH6592674.1"/>
    <property type="molecule type" value="Genomic_DNA"/>
</dbReference>
<reference evidence="3 4" key="1">
    <citation type="submission" date="2021-02" db="EMBL/GenBank/DDBJ databases">
        <title>Variation within the Batrachochytrium salamandrivorans European outbreak.</title>
        <authorList>
            <person name="Kelly M."/>
            <person name="Pasmans F."/>
            <person name="Shea T.P."/>
            <person name="Munoz J.F."/>
            <person name="Carranza S."/>
            <person name="Cuomo C.A."/>
            <person name="Martel A."/>
        </authorList>
    </citation>
    <scope>NUCLEOTIDE SEQUENCE [LARGE SCALE GENOMIC DNA]</scope>
    <source>
        <strain evidence="3 4">AMFP18/2</strain>
    </source>
</reference>
<evidence type="ECO:0000256" key="2">
    <source>
        <dbReference type="SAM" id="MobiDB-lite"/>
    </source>
</evidence>
<evidence type="ECO:0000313" key="3">
    <source>
        <dbReference type="EMBL" id="KAH6592674.1"/>
    </source>
</evidence>
<feature type="compositionally biased region" description="Polar residues" evidence="2">
    <location>
        <begin position="1244"/>
        <end position="1269"/>
    </location>
</feature>
<feature type="compositionally biased region" description="Polar residues" evidence="2">
    <location>
        <begin position="1079"/>
        <end position="1100"/>
    </location>
</feature>
<dbReference type="PROSITE" id="PS50082">
    <property type="entry name" value="WD_REPEATS_2"/>
    <property type="match status" value="2"/>
</dbReference>
<feature type="repeat" description="WD" evidence="1">
    <location>
        <begin position="233"/>
        <end position="276"/>
    </location>
</feature>
<dbReference type="InterPro" id="IPR011047">
    <property type="entry name" value="Quinoprotein_ADH-like_sf"/>
</dbReference>
<feature type="region of interest" description="Disordered" evidence="2">
    <location>
        <begin position="1"/>
        <end position="54"/>
    </location>
</feature>
<dbReference type="PANTHER" id="PTHR45589:SF1">
    <property type="entry name" value="WD REPEAT DOMAIN 62, ISOFORM G"/>
    <property type="match status" value="1"/>
</dbReference>
<organism evidence="3 4">
    <name type="scientific">Batrachochytrium salamandrivorans</name>
    <dbReference type="NCBI Taxonomy" id="1357716"/>
    <lineage>
        <taxon>Eukaryota</taxon>
        <taxon>Fungi</taxon>
        <taxon>Fungi incertae sedis</taxon>
        <taxon>Chytridiomycota</taxon>
        <taxon>Chytridiomycota incertae sedis</taxon>
        <taxon>Chytridiomycetes</taxon>
        <taxon>Rhizophydiales</taxon>
        <taxon>Rhizophydiales incertae sedis</taxon>
        <taxon>Batrachochytrium</taxon>
    </lineage>
</organism>
<feature type="compositionally biased region" description="Basic residues" evidence="2">
    <location>
        <begin position="1"/>
        <end position="10"/>
    </location>
</feature>
<gene>
    <name evidence="3" type="ORF">BASA50_007962</name>
</gene>
<dbReference type="PROSITE" id="PS50294">
    <property type="entry name" value="WD_REPEATS_REGION"/>
    <property type="match status" value="1"/>
</dbReference>
<evidence type="ECO:0008006" key="5">
    <source>
        <dbReference type="Google" id="ProtNLM"/>
    </source>
</evidence>
<feature type="region of interest" description="Disordered" evidence="2">
    <location>
        <begin position="894"/>
        <end position="977"/>
    </location>
</feature>
<dbReference type="Pfam" id="PF00400">
    <property type="entry name" value="WD40"/>
    <property type="match status" value="6"/>
</dbReference>
<dbReference type="InterPro" id="IPR015943">
    <property type="entry name" value="WD40/YVTN_repeat-like_dom_sf"/>
</dbReference>
<keyword evidence="1" id="KW-0853">WD repeat</keyword>
<feature type="compositionally biased region" description="Polar residues" evidence="2">
    <location>
        <begin position="894"/>
        <end position="920"/>
    </location>
</feature>
<feature type="compositionally biased region" description="Basic and acidic residues" evidence="2">
    <location>
        <begin position="24"/>
        <end position="43"/>
    </location>
</feature>
<feature type="region of interest" description="Disordered" evidence="2">
    <location>
        <begin position="1070"/>
        <end position="1117"/>
    </location>
</feature>
<dbReference type="Proteomes" id="UP001648503">
    <property type="component" value="Unassembled WGS sequence"/>
</dbReference>
<sequence>MKKADSRRRPYAASSQIQSQLLYIERKRSDNRDRDYPTKEHAKGNAGAASTTTMYPTVSDSSLFTAANPVSRSPSSQARALYRVKKMRGDAAFLNRRQPLPIPTAPASVPAPVPVPAPAIALEQVLGLTATGPTVLVTNPQCRLVAFTAGAVAVLYSVHQERQVAFISIGTGNTGPSDSASLPSRSSASSLALRPLTSLAFDASGQFLALGETGHHPRVAVWDCAAQMLVAELHGHKYGIASMAFSPDSSFVVSVGHQHDGFIYLWDWRSNQRLAGVRVASKIHSVTFDPLGRFFLTAGQNHAKFWTIEKGFNTTSNMTHINQKVNQSSSFTLEGRHVSLDIHAHSTFVDVAGSPLLSSATPDSDEAYLYAITSAGMLCHFSASRYLDKWVDVKMDYATSLDMSEKYIACGGANGCIRLFEPGTMRYLATLPSPHPRMVQVVNRAAPRFMDRTIDVDIPSTYPDVVSLCLMDHPVDGDRLVTIYKDNSLVICDITTPQQATRVCTMLFHNSCVWGIEPIPGNIFGDAAFGSCSADGTIRMWSMDATGEDTSGYKISSNVVHIMYVDDRAYHQSFGREDLGLLNIDSVDTKRTPEKLGIRCLKFSKDGRLLAVGDRYGVIRVYECPLFQEIATLQGHNAEVMALDFSTPGSNMPMLLASASRDRLIHVFDASTCSGSSSFNLVQTFNDHTSTITGLSFSHGGMRLVSCSADKSIIFRQLDGLSPDYIEATPHYISYNNVPIRSTVYGLAIERSSKTTVVITQDRRLIFMDTETGKVTRTHKPVLGSHDGGSRLGAGLESTVSSNNSSTLFINKIAIDPSGLFLAAASSDKCIRIFDFLTGACLGRAAGHGDLITSLEFIDGGRRVVSASSDGCIFVWRVNDIILQRMARGRLISPVSSPQRGSVNGSSMESSPVSITSTQIGHVGQRSDTGMPDSIYSRPSTPSLSLFPDVGSAPSPPSPILSSSNRDNTAGGVTIINSNPSRVPSCDFAFEFDERDLPTWARSSTESMDEGTIYSLLPADRLPIPIKGPWAERLEGNAITLFTDIPMLEPIVAKTDSLFLRRRYSIESQSSPVKRASNAHATSSPSTRSTALLSDDSNPSVARHAFNPMDTSPPSHSTLEMASTNIVLSSFSQVDEPLGIVVHRVPQIKTHIHDELEDEDIVSVMEVETEAPLTSPDTDITTGRPLFAHELGHQSFEEYLLDSKLPDRPESRISISSKFLAKHSPHMAEDVKHFETDSPDESNRSSPIAYTETMTSRSATPTPVAASSPQRRDLLVSHRFSSSESIDTPQQLLFQPKELQNSLSRIIDGVEMMTVDGDELEHLVKTSVVQHTPDANSDFMPIIPSIPVHEHSRPVLQSATEEENLLLADVTMFKRLADKLADQLLDVSSTATGKTTEHIQDAMRYVNAISSHALGIHSHADMTKESTIKAILEEYSGILVNAVKSKLDK</sequence>
<protein>
    <recommendedName>
        <fullName evidence="5">Mitogen-activated protein kinase-binding protein 1</fullName>
    </recommendedName>
</protein>
<dbReference type="PANTHER" id="PTHR45589">
    <property type="entry name" value="WD REPEAT DOMAIN 62, ISOFORM G"/>
    <property type="match status" value="1"/>
</dbReference>
<proteinExistence type="predicted"/>
<dbReference type="Gene3D" id="2.130.10.10">
    <property type="entry name" value="YVTN repeat-like/Quinoprotein amine dehydrogenase"/>
    <property type="match status" value="4"/>
</dbReference>
<dbReference type="InterPro" id="IPR052779">
    <property type="entry name" value="WDR62"/>
</dbReference>
<dbReference type="SUPFAM" id="SSF50998">
    <property type="entry name" value="Quinoprotein alcohol dehydrogenase-like"/>
    <property type="match status" value="1"/>
</dbReference>
<dbReference type="SMART" id="SM00320">
    <property type="entry name" value="WD40"/>
    <property type="match status" value="10"/>
</dbReference>
<evidence type="ECO:0000256" key="1">
    <source>
        <dbReference type="PROSITE-ProRule" id="PRU00221"/>
    </source>
</evidence>
<feature type="region of interest" description="Disordered" evidence="2">
    <location>
        <begin position="1232"/>
        <end position="1271"/>
    </location>
</feature>
<dbReference type="SUPFAM" id="SSF69322">
    <property type="entry name" value="Tricorn protease domain 2"/>
    <property type="match status" value="1"/>
</dbReference>
<name>A0ABQ8F5P0_9FUNG</name>
<accession>A0ABQ8F5P0</accession>